<protein>
    <recommendedName>
        <fullName evidence="3">BTB domain-containing protein</fullName>
    </recommendedName>
</protein>
<accession>A0ABR1IZA4</accession>
<gene>
    <name evidence="1" type="ORF">VKT23_015001</name>
</gene>
<evidence type="ECO:0000313" key="2">
    <source>
        <dbReference type="Proteomes" id="UP001498398"/>
    </source>
</evidence>
<dbReference type="Proteomes" id="UP001498398">
    <property type="component" value="Unassembled WGS sequence"/>
</dbReference>
<organism evidence="1 2">
    <name type="scientific">Marasmiellus scandens</name>
    <dbReference type="NCBI Taxonomy" id="2682957"/>
    <lineage>
        <taxon>Eukaryota</taxon>
        <taxon>Fungi</taxon>
        <taxon>Dikarya</taxon>
        <taxon>Basidiomycota</taxon>
        <taxon>Agaricomycotina</taxon>
        <taxon>Agaricomycetes</taxon>
        <taxon>Agaricomycetidae</taxon>
        <taxon>Agaricales</taxon>
        <taxon>Marasmiineae</taxon>
        <taxon>Omphalotaceae</taxon>
        <taxon>Marasmiellus</taxon>
    </lineage>
</organism>
<name>A0ABR1IZA4_9AGAR</name>
<reference evidence="1 2" key="1">
    <citation type="submission" date="2024-01" db="EMBL/GenBank/DDBJ databases">
        <title>A draft genome for the cacao thread blight pathogen Marasmiellus scandens.</title>
        <authorList>
            <person name="Baruah I.K."/>
            <person name="Leung J."/>
            <person name="Bukari Y."/>
            <person name="Amoako-Attah I."/>
            <person name="Meinhardt L.W."/>
            <person name="Bailey B.A."/>
            <person name="Cohen S.P."/>
        </authorList>
    </citation>
    <scope>NUCLEOTIDE SEQUENCE [LARGE SCALE GENOMIC DNA]</scope>
    <source>
        <strain evidence="1 2">GH-19</strain>
    </source>
</reference>
<proteinExistence type="predicted"/>
<evidence type="ECO:0000313" key="1">
    <source>
        <dbReference type="EMBL" id="KAK7445133.1"/>
    </source>
</evidence>
<dbReference type="EMBL" id="JBANRG010000048">
    <property type="protein sequence ID" value="KAK7445133.1"/>
    <property type="molecule type" value="Genomic_DNA"/>
</dbReference>
<sequence length="254" mass="28788">MEMSKFRSSDGVIFNINQKYLEVTTEGFPSSSVNGSTATAVPDEIIPLTESSATLKLLFKFVHPKDQPDLWDLEFSALMDLANAAEKYIVYNAINVCQIRMRDFLPEHVQELFEFGATYNHPSLLAAAAPLLVHKPLEDVIYKLPVDIYRPWSLYRDRVLRACNIIAASAGACCTQSCLIDKYRRLILESPANLFKMERWMSPSRNHDGPNLCTCVNRPCCSEYVEWKTRALAQVRAVPDFKAVLTAYRALSRN</sequence>
<evidence type="ECO:0008006" key="3">
    <source>
        <dbReference type="Google" id="ProtNLM"/>
    </source>
</evidence>
<comment type="caution">
    <text evidence="1">The sequence shown here is derived from an EMBL/GenBank/DDBJ whole genome shotgun (WGS) entry which is preliminary data.</text>
</comment>
<keyword evidence="2" id="KW-1185">Reference proteome</keyword>